<dbReference type="PROSITE" id="PS00041">
    <property type="entry name" value="HTH_ARAC_FAMILY_1"/>
    <property type="match status" value="1"/>
</dbReference>
<dbReference type="InterPro" id="IPR009057">
    <property type="entry name" value="Homeodomain-like_sf"/>
</dbReference>
<dbReference type="InterPro" id="IPR018060">
    <property type="entry name" value="HTH_AraC"/>
</dbReference>
<dbReference type="Pfam" id="PF12833">
    <property type="entry name" value="HTH_18"/>
    <property type="match status" value="1"/>
</dbReference>
<protein>
    <submittedName>
        <fullName evidence="5">AraC family transcriptional regulator</fullName>
    </submittedName>
</protein>
<evidence type="ECO:0000259" key="4">
    <source>
        <dbReference type="PROSITE" id="PS01124"/>
    </source>
</evidence>
<dbReference type="InterPro" id="IPR037923">
    <property type="entry name" value="HTH-like"/>
</dbReference>
<dbReference type="SUPFAM" id="SSF46689">
    <property type="entry name" value="Homeodomain-like"/>
    <property type="match status" value="2"/>
</dbReference>
<accession>A0ABV6DU58</accession>
<dbReference type="Proteomes" id="UP001589776">
    <property type="component" value="Unassembled WGS sequence"/>
</dbReference>
<sequence>MGDQRFGFLTLTEIERQLPVYMSGAGYWSSQEEIVRPNGYPLYQWLYCVDGEGELWVRGERSEVKPGFGIFLSPHEPHEYRATTEPWEIYWLNFEGVQAESMARTAGLARSGVYRLAGSDAVMLNHMQSAVSLVLSGNPLAGLECSKLVYALLLDIMKGMADPHASLEMSFRRLQPVFDYMERHYARRVTLQELADTVGVSGQHLCMLFRKIVDARPMEYLNKLRIRKSKEQLLAFPQDRIGEVARKAGFETVGYFCVLFKQMEGVSPDTFRKLNGVR</sequence>
<evidence type="ECO:0000256" key="2">
    <source>
        <dbReference type="ARBA" id="ARBA00023125"/>
    </source>
</evidence>
<keyword evidence="6" id="KW-1185">Reference proteome</keyword>
<dbReference type="InterPro" id="IPR018062">
    <property type="entry name" value="HTH_AraC-typ_CS"/>
</dbReference>
<evidence type="ECO:0000313" key="5">
    <source>
        <dbReference type="EMBL" id="MFC0216189.1"/>
    </source>
</evidence>
<proteinExistence type="predicted"/>
<dbReference type="PANTHER" id="PTHR43280:SF2">
    <property type="entry name" value="HTH-TYPE TRANSCRIPTIONAL REGULATOR EXSA"/>
    <property type="match status" value="1"/>
</dbReference>
<name>A0ABV6DU58_9BACL</name>
<gene>
    <name evidence="5" type="ORF">ACFFK0_27715</name>
</gene>
<feature type="domain" description="HTH araC/xylS-type" evidence="4">
    <location>
        <begin position="175"/>
        <end position="274"/>
    </location>
</feature>
<dbReference type="SUPFAM" id="SSF51215">
    <property type="entry name" value="Regulatory protein AraC"/>
    <property type="match status" value="1"/>
</dbReference>
<evidence type="ECO:0000313" key="6">
    <source>
        <dbReference type="Proteomes" id="UP001589776"/>
    </source>
</evidence>
<evidence type="ECO:0000256" key="1">
    <source>
        <dbReference type="ARBA" id="ARBA00023015"/>
    </source>
</evidence>
<dbReference type="InterPro" id="IPR014710">
    <property type="entry name" value="RmlC-like_jellyroll"/>
</dbReference>
<dbReference type="SMART" id="SM00342">
    <property type="entry name" value="HTH_ARAC"/>
    <property type="match status" value="1"/>
</dbReference>
<keyword evidence="1" id="KW-0805">Transcription regulation</keyword>
<dbReference type="EMBL" id="JBHLWN010000111">
    <property type="protein sequence ID" value="MFC0216189.1"/>
    <property type="molecule type" value="Genomic_DNA"/>
</dbReference>
<dbReference type="Pfam" id="PF02311">
    <property type="entry name" value="AraC_binding"/>
    <property type="match status" value="1"/>
</dbReference>
<dbReference type="Gene3D" id="2.60.120.10">
    <property type="entry name" value="Jelly Rolls"/>
    <property type="match status" value="1"/>
</dbReference>
<dbReference type="Gene3D" id="1.10.10.60">
    <property type="entry name" value="Homeodomain-like"/>
    <property type="match status" value="2"/>
</dbReference>
<dbReference type="RefSeq" id="WP_377474119.1">
    <property type="nucleotide sequence ID" value="NZ_JBHLWN010000111.1"/>
</dbReference>
<organism evidence="5 6">
    <name type="scientific">Paenibacillus chartarius</name>
    <dbReference type="NCBI Taxonomy" id="747481"/>
    <lineage>
        <taxon>Bacteria</taxon>
        <taxon>Bacillati</taxon>
        <taxon>Bacillota</taxon>
        <taxon>Bacilli</taxon>
        <taxon>Bacillales</taxon>
        <taxon>Paenibacillaceae</taxon>
        <taxon>Paenibacillus</taxon>
    </lineage>
</organism>
<reference evidence="5 6" key="1">
    <citation type="submission" date="2024-09" db="EMBL/GenBank/DDBJ databases">
        <authorList>
            <person name="Sun Q."/>
            <person name="Mori K."/>
        </authorList>
    </citation>
    <scope>NUCLEOTIDE SEQUENCE [LARGE SCALE GENOMIC DNA]</scope>
    <source>
        <strain evidence="5 6">CCM 7759</strain>
    </source>
</reference>
<evidence type="ECO:0000256" key="3">
    <source>
        <dbReference type="ARBA" id="ARBA00023163"/>
    </source>
</evidence>
<dbReference type="InterPro" id="IPR003313">
    <property type="entry name" value="AraC-bd"/>
</dbReference>
<keyword evidence="3" id="KW-0804">Transcription</keyword>
<comment type="caution">
    <text evidence="5">The sequence shown here is derived from an EMBL/GenBank/DDBJ whole genome shotgun (WGS) entry which is preliminary data.</text>
</comment>
<dbReference type="PANTHER" id="PTHR43280">
    <property type="entry name" value="ARAC-FAMILY TRANSCRIPTIONAL REGULATOR"/>
    <property type="match status" value="1"/>
</dbReference>
<keyword evidence="2" id="KW-0238">DNA-binding</keyword>
<dbReference type="PROSITE" id="PS01124">
    <property type="entry name" value="HTH_ARAC_FAMILY_2"/>
    <property type="match status" value="1"/>
</dbReference>